<sequence>MFKWRTGHGMLALPHPLTLKSDTSTVRFCEHDQWRTEGGPEAAHVLKQIDGVDLWPSFVHNLPSPRQEVLLNIDSLESVEGIRWKNFKLVKGSYYDGRYDGWYD</sequence>
<organism evidence="1 3">
    <name type="scientific">Araneus ventricosus</name>
    <name type="common">Orbweaver spider</name>
    <name type="synonym">Epeira ventricosa</name>
    <dbReference type="NCBI Taxonomy" id="182803"/>
    <lineage>
        <taxon>Eukaryota</taxon>
        <taxon>Metazoa</taxon>
        <taxon>Ecdysozoa</taxon>
        <taxon>Arthropoda</taxon>
        <taxon>Chelicerata</taxon>
        <taxon>Arachnida</taxon>
        <taxon>Araneae</taxon>
        <taxon>Araneomorphae</taxon>
        <taxon>Entelegynae</taxon>
        <taxon>Araneoidea</taxon>
        <taxon>Araneidae</taxon>
        <taxon>Araneus</taxon>
    </lineage>
</organism>
<comment type="caution">
    <text evidence="1">The sequence shown here is derived from an EMBL/GenBank/DDBJ whole genome shotgun (WGS) entry which is preliminary data.</text>
</comment>
<evidence type="ECO:0000313" key="2">
    <source>
        <dbReference type="EMBL" id="GBN26369.1"/>
    </source>
</evidence>
<evidence type="ECO:0000313" key="1">
    <source>
        <dbReference type="EMBL" id="GBN26341.1"/>
    </source>
</evidence>
<dbReference type="EMBL" id="BGPR01123240">
    <property type="protein sequence ID" value="GBN26341.1"/>
    <property type="molecule type" value="Genomic_DNA"/>
</dbReference>
<evidence type="ECO:0000313" key="3">
    <source>
        <dbReference type="Proteomes" id="UP000499080"/>
    </source>
</evidence>
<dbReference type="AlphaFoldDB" id="A0A4Y2MGR7"/>
<dbReference type="EMBL" id="BGPR01123246">
    <property type="protein sequence ID" value="GBN26369.1"/>
    <property type="molecule type" value="Genomic_DNA"/>
</dbReference>
<name>A0A4Y2MGR7_ARAVE</name>
<gene>
    <name evidence="2" type="ORF">AVEN_17038_1</name>
    <name evidence="1" type="ORF">AVEN_5997_1</name>
</gene>
<dbReference type="OrthoDB" id="6496792at2759"/>
<feature type="non-terminal residue" evidence="1">
    <location>
        <position position="104"/>
    </location>
</feature>
<keyword evidence="3" id="KW-1185">Reference proteome</keyword>
<accession>A0A4Y2MGR7</accession>
<proteinExistence type="predicted"/>
<reference evidence="1 3" key="1">
    <citation type="journal article" date="2019" name="Sci. Rep.">
        <title>Orb-weaving spider Araneus ventricosus genome elucidates the spidroin gene catalogue.</title>
        <authorList>
            <person name="Kono N."/>
            <person name="Nakamura H."/>
            <person name="Ohtoshi R."/>
            <person name="Moran D.A.P."/>
            <person name="Shinohara A."/>
            <person name="Yoshida Y."/>
            <person name="Fujiwara M."/>
            <person name="Mori M."/>
            <person name="Tomita M."/>
            <person name="Arakawa K."/>
        </authorList>
    </citation>
    <scope>NUCLEOTIDE SEQUENCE [LARGE SCALE GENOMIC DNA]</scope>
</reference>
<dbReference type="Proteomes" id="UP000499080">
    <property type="component" value="Unassembled WGS sequence"/>
</dbReference>
<protein>
    <submittedName>
        <fullName evidence="1">Uncharacterized protein</fullName>
    </submittedName>
</protein>